<evidence type="ECO:0000313" key="2">
    <source>
        <dbReference type="Proteomes" id="UP000262210"/>
    </source>
</evidence>
<reference evidence="1 2" key="1">
    <citation type="journal article" date="2018" name="Nat. Biotechnol.">
        <title>A standardized bacterial taxonomy based on genome phylogeny substantially revises the tree of life.</title>
        <authorList>
            <person name="Parks D.H."/>
            <person name="Chuvochina M."/>
            <person name="Waite D.W."/>
            <person name="Rinke C."/>
            <person name="Skarshewski A."/>
            <person name="Chaumeil P.A."/>
            <person name="Hugenholtz P."/>
        </authorList>
    </citation>
    <scope>NUCLEOTIDE SEQUENCE [LARGE SCALE GENOMIC DNA]</scope>
    <source>
        <strain evidence="1">UBA11264</strain>
    </source>
</reference>
<dbReference type="RefSeq" id="WP_278430905.1">
    <property type="nucleotide sequence ID" value="NZ_DPSM01000015.1"/>
</dbReference>
<comment type="caution">
    <text evidence="1">The sequence shown here is derived from an EMBL/GenBank/DDBJ whole genome shotgun (WGS) entry which is preliminary data.</text>
</comment>
<accession>A0A9C7QTW1</accession>
<dbReference type="InterPro" id="IPR046724">
    <property type="entry name" value="DUF6616"/>
</dbReference>
<gene>
    <name evidence="1" type="ORF">DHV72_08415</name>
</gene>
<dbReference type="Proteomes" id="UP000262210">
    <property type="component" value="Unassembled WGS sequence"/>
</dbReference>
<sequence>MAHYLIELYSPNAKWEALPAEERRQFIDNIQLAMGNLSHLGVDVLALGETDNTVDKPTGHRFLGIWRFADIQTRDRLLAGIKASGWYNYFDHVNAAGSAAGFETHLATLAAG</sequence>
<name>A0A9C7QTW1_9GAMM</name>
<dbReference type="Pfam" id="PF20321">
    <property type="entry name" value="DUF6616"/>
    <property type="match status" value="1"/>
</dbReference>
<protein>
    <submittedName>
        <fullName evidence="1">Uncharacterized protein</fullName>
    </submittedName>
</protein>
<dbReference type="EMBL" id="DPSM01000015">
    <property type="protein sequence ID" value="HCK00038.1"/>
    <property type="molecule type" value="Genomic_DNA"/>
</dbReference>
<evidence type="ECO:0000313" key="1">
    <source>
        <dbReference type="EMBL" id="HCK00038.1"/>
    </source>
</evidence>
<organism evidence="1 2">
    <name type="scientific">Serratia grimesii</name>
    <dbReference type="NCBI Taxonomy" id="82995"/>
    <lineage>
        <taxon>Bacteria</taxon>
        <taxon>Pseudomonadati</taxon>
        <taxon>Pseudomonadota</taxon>
        <taxon>Gammaproteobacteria</taxon>
        <taxon>Enterobacterales</taxon>
        <taxon>Yersiniaceae</taxon>
        <taxon>Serratia</taxon>
    </lineage>
</organism>
<proteinExistence type="predicted"/>
<dbReference type="AlphaFoldDB" id="A0A9C7QTW1"/>